<comment type="caution">
    <text evidence="12">The sequence shown here is derived from an EMBL/GenBank/DDBJ whole genome shotgun (WGS) entry which is preliminary data.</text>
</comment>
<evidence type="ECO:0000256" key="5">
    <source>
        <dbReference type="ARBA" id="ARBA00023015"/>
    </source>
</evidence>
<keyword evidence="2" id="KW-0479">Metal-binding</keyword>
<evidence type="ECO:0000259" key="11">
    <source>
        <dbReference type="PROSITE" id="PS51050"/>
    </source>
</evidence>
<feature type="compositionally biased region" description="Basic and acidic residues" evidence="9">
    <location>
        <begin position="689"/>
        <end position="699"/>
    </location>
</feature>
<protein>
    <recommendedName>
        <fullName evidence="11">CW-type domain-containing protein</fullName>
    </recommendedName>
</protein>
<sequence>MKSETKPSNSASTAPAILCKPKQTQKNAHTTPRPTKSCFATQTPLQLSLLLSKKALDVVVVVVVVVVVFFVVVLFEEDLLLQSRMRGGEIGAEEAEEGVAAAQRRLRGPLRLMRIWQSSSFVHPPLPERLKDLSVIRWNPVIGPNADNGQLRPPFNVWNISAAQSERQLELPIKGECVEIFSGKHYPPSSLEKKKLEESTFSNLNPVGVTKLVNVTPLDALRYSHTCKEENDIQERKVNASEASCVLGTTSVARLNGSASISLQSSTSNDPKKNPSGLSMPSLSPNEKVVPNNNSGNQSHEQTPAPLFNMHLYADPPNGGDSSGRTHLSNGRSRGDGRGRNQLLPRYWPKISDQELQHISGASNSAITPLFEKMLSASDAGRIGRLVLPKKCAEETESLKTGNDVLRNADINHRQPKLNADSTNQVNAADSERRCSTVNELDSKAKETPGNSLSTEPCKRKSSIIGSKSKRLRMEHKDLMEVKLTWEQAQGLLRPPPNHVPQVVIVEGHEFEEYEQAPVLGKPSIVAGNHVGDTIQWVQCDDCSKWRKLPIDALLPSRWTCSDNPWDLKRSRCSAAQEVPTEHLKGLLVSDKPANASRKRKVSKRHIATAEESEGLETLANLAILGEGETLANTQPTTKHPRHRPGCTCIVCIQPPSGKGPKHKDSCTCSLCLTVKRRFRTLMMRREKRQSEKEAESARRKLHMPTELPDRNVEDEHDVKLTSDIGIGDPIHKIMLNENGNKSPSSPFKPQIDLNIQPEERDSASSPVSDSGIILPSPLRDISDMYQTP</sequence>
<feature type="compositionally biased region" description="Polar residues" evidence="9">
    <location>
        <begin position="738"/>
        <end position="748"/>
    </location>
</feature>
<evidence type="ECO:0000256" key="8">
    <source>
        <dbReference type="ARBA" id="ARBA00023242"/>
    </source>
</evidence>
<feature type="region of interest" description="Disordered" evidence="9">
    <location>
        <begin position="438"/>
        <end position="460"/>
    </location>
</feature>
<dbReference type="Pfam" id="PF07496">
    <property type="entry name" value="zf-CW"/>
    <property type="match status" value="1"/>
</dbReference>
<dbReference type="PANTHER" id="PTHR46245:SF10">
    <property type="entry name" value="B3 DOMAIN-CONTAINING TRANSCRIPTION FACTOR VAL3"/>
    <property type="match status" value="1"/>
</dbReference>
<evidence type="ECO:0000313" key="13">
    <source>
        <dbReference type="Proteomes" id="UP001417504"/>
    </source>
</evidence>
<evidence type="ECO:0000256" key="4">
    <source>
        <dbReference type="ARBA" id="ARBA00022833"/>
    </source>
</evidence>
<evidence type="ECO:0000256" key="2">
    <source>
        <dbReference type="ARBA" id="ARBA00022723"/>
    </source>
</evidence>
<feature type="region of interest" description="Disordered" evidence="9">
    <location>
        <begin position="684"/>
        <end position="718"/>
    </location>
</feature>
<evidence type="ECO:0000256" key="7">
    <source>
        <dbReference type="ARBA" id="ARBA00023163"/>
    </source>
</evidence>
<keyword evidence="10" id="KW-0472">Membrane</keyword>
<keyword evidence="10" id="KW-1133">Transmembrane helix</keyword>
<keyword evidence="3" id="KW-0863">Zinc-finger</keyword>
<feature type="transmembrane region" description="Helical" evidence="10">
    <location>
        <begin position="55"/>
        <end position="75"/>
    </location>
</feature>
<dbReference type="GO" id="GO:0008270">
    <property type="term" value="F:zinc ion binding"/>
    <property type="evidence" value="ECO:0007669"/>
    <property type="project" value="UniProtKB-KW"/>
</dbReference>
<feature type="region of interest" description="Disordered" evidence="9">
    <location>
        <begin position="734"/>
        <end position="789"/>
    </location>
</feature>
<dbReference type="GO" id="GO:0005634">
    <property type="term" value="C:nucleus"/>
    <property type="evidence" value="ECO:0007669"/>
    <property type="project" value="UniProtKB-SubCell"/>
</dbReference>
<feature type="region of interest" description="Disordered" evidence="9">
    <location>
        <begin position="1"/>
        <end position="36"/>
    </location>
</feature>
<name>A0AAP0KRY0_9MAGN</name>
<keyword evidence="5" id="KW-0805">Transcription regulation</keyword>
<keyword evidence="7" id="KW-0804">Transcription</keyword>
<dbReference type="InterPro" id="IPR015300">
    <property type="entry name" value="DNA-bd_pseudobarrel_sf"/>
</dbReference>
<evidence type="ECO:0000256" key="6">
    <source>
        <dbReference type="ARBA" id="ARBA00023125"/>
    </source>
</evidence>
<dbReference type="PROSITE" id="PS51050">
    <property type="entry name" value="ZF_CW"/>
    <property type="match status" value="1"/>
</dbReference>
<gene>
    <name evidence="12" type="ORF">Sjap_003690</name>
</gene>
<reference evidence="12 13" key="1">
    <citation type="submission" date="2024-01" db="EMBL/GenBank/DDBJ databases">
        <title>Genome assemblies of Stephania.</title>
        <authorList>
            <person name="Yang L."/>
        </authorList>
    </citation>
    <scope>NUCLEOTIDE SEQUENCE [LARGE SCALE GENOMIC DNA]</scope>
    <source>
        <strain evidence="12">QJT</strain>
        <tissue evidence="12">Leaf</tissue>
    </source>
</reference>
<dbReference type="PANTHER" id="PTHR46245">
    <property type="entry name" value="B3 DOMAIN-CONTAINING PROTEIN OS07G0563300"/>
    <property type="match status" value="1"/>
</dbReference>
<dbReference type="Gene3D" id="3.30.40.100">
    <property type="match status" value="1"/>
</dbReference>
<proteinExistence type="predicted"/>
<feature type="compositionally biased region" description="Basic and acidic residues" evidence="9">
    <location>
        <begin position="708"/>
        <end position="718"/>
    </location>
</feature>
<comment type="subcellular location">
    <subcellularLocation>
        <location evidence="1">Nucleus</location>
    </subcellularLocation>
</comment>
<keyword evidence="6" id="KW-0238">DNA-binding</keyword>
<dbReference type="GO" id="GO:0003677">
    <property type="term" value="F:DNA binding"/>
    <property type="evidence" value="ECO:0007669"/>
    <property type="project" value="UniProtKB-KW"/>
</dbReference>
<evidence type="ECO:0000256" key="10">
    <source>
        <dbReference type="SAM" id="Phobius"/>
    </source>
</evidence>
<keyword evidence="10" id="KW-0812">Transmembrane</keyword>
<feature type="compositionally biased region" description="Polar residues" evidence="9">
    <location>
        <begin position="22"/>
        <end position="34"/>
    </location>
</feature>
<evidence type="ECO:0000256" key="3">
    <source>
        <dbReference type="ARBA" id="ARBA00022771"/>
    </source>
</evidence>
<dbReference type="EMBL" id="JBBNAE010000001">
    <property type="protein sequence ID" value="KAK9156210.1"/>
    <property type="molecule type" value="Genomic_DNA"/>
</dbReference>
<feature type="domain" description="CW-type" evidence="11">
    <location>
        <begin position="531"/>
        <end position="581"/>
    </location>
</feature>
<feature type="compositionally biased region" description="Basic and acidic residues" evidence="9">
    <location>
        <begin position="438"/>
        <end position="447"/>
    </location>
</feature>
<dbReference type="InterPro" id="IPR011124">
    <property type="entry name" value="Znf_CW"/>
</dbReference>
<evidence type="ECO:0000256" key="1">
    <source>
        <dbReference type="ARBA" id="ARBA00004123"/>
    </source>
</evidence>
<evidence type="ECO:0000256" key="9">
    <source>
        <dbReference type="SAM" id="MobiDB-lite"/>
    </source>
</evidence>
<keyword evidence="13" id="KW-1185">Reference proteome</keyword>
<feature type="region of interest" description="Disordered" evidence="9">
    <location>
        <begin position="262"/>
        <end position="343"/>
    </location>
</feature>
<accession>A0AAP0KRY0</accession>
<dbReference type="Gene3D" id="2.40.330.10">
    <property type="entry name" value="DNA-binding pseudobarrel domain"/>
    <property type="match status" value="1"/>
</dbReference>
<organism evidence="12 13">
    <name type="scientific">Stephania japonica</name>
    <dbReference type="NCBI Taxonomy" id="461633"/>
    <lineage>
        <taxon>Eukaryota</taxon>
        <taxon>Viridiplantae</taxon>
        <taxon>Streptophyta</taxon>
        <taxon>Embryophyta</taxon>
        <taxon>Tracheophyta</taxon>
        <taxon>Spermatophyta</taxon>
        <taxon>Magnoliopsida</taxon>
        <taxon>Ranunculales</taxon>
        <taxon>Menispermaceae</taxon>
        <taxon>Menispermoideae</taxon>
        <taxon>Cissampelideae</taxon>
        <taxon>Stephania</taxon>
    </lineage>
</organism>
<keyword evidence="8" id="KW-0539">Nucleus</keyword>
<feature type="compositionally biased region" description="Polar residues" evidence="9">
    <location>
        <begin position="1"/>
        <end position="13"/>
    </location>
</feature>
<dbReference type="AlphaFoldDB" id="A0AAP0KRY0"/>
<dbReference type="Proteomes" id="UP001417504">
    <property type="component" value="Unassembled WGS sequence"/>
</dbReference>
<keyword evidence="4" id="KW-0862">Zinc</keyword>
<feature type="compositionally biased region" description="Polar residues" evidence="9">
    <location>
        <begin position="276"/>
        <end position="302"/>
    </location>
</feature>
<evidence type="ECO:0000313" key="12">
    <source>
        <dbReference type="EMBL" id="KAK9156210.1"/>
    </source>
</evidence>